<accession>A0A078AFT1</accession>
<gene>
    <name evidence="1" type="primary">Contig5961.g6384</name>
    <name evidence="1" type="ORF">STYLEM_9699</name>
</gene>
<dbReference type="AlphaFoldDB" id="A0A078AFT1"/>
<proteinExistence type="predicted"/>
<dbReference type="Proteomes" id="UP000039865">
    <property type="component" value="Unassembled WGS sequence"/>
</dbReference>
<organism evidence="1 2">
    <name type="scientific">Stylonychia lemnae</name>
    <name type="common">Ciliate</name>
    <dbReference type="NCBI Taxonomy" id="5949"/>
    <lineage>
        <taxon>Eukaryota</taxon>
        <taxon>Sar</taxon>
        <taxon>Alveolata</taxon>
        <taxon>Ciliophora</taxon>
        <taxon>Intramacronucleata</taxon>
        <taxon>Spirotrichea</taxon>
        <taxon>Stichotrichia</taxon>
        <taxon>Sporadotrichida</taxon>
        <taxon>Oxytrichidae</taxon>
        <taxon>Stylonychinae</taxon>
        <taxon>Stylonychia</taxon>
    </lineage>
</organism>
<evidence type="ECO:0000313" key="2">
    <source>
        <dbReference type="Proteomes" id="UP000039865"/>
    </source>
</evidence>
<protein>
    <submittedName>
        <fullName evidence="1">Uncharacterized protein</fullName>
    </submittedName>
</protein>
<sequence>MQYVGNGAVLYDASPYREHCRVILQNSWSLQAFMEEIQDTIYDNLNWQSHKTASLKISQYGLDLPVPLRVSPLDEGITIEFAYRFYPYSTPSYELLLFKSLDPNSVSSIKLDSASPSKLEYLKNGVASIFEFGTQLNLMKWYHYSVSFYPPTKLLPLKYQMIKVLTSIQLLQ</sequence>
<keyword evidence="2" id="KW-1185">Reference proteome</keyword>
<reference evidence="1 2" key="1">
    <citation type="submission" date="2014-06" db="EMBL/GenBank/DDBJ databases">
        <authorList>
            <person name="Swart Estienne"/>
        </authorList>
    </citation>
    <scope>NUCLEOTIDE SEQUENCE [LARGE SCALE GENOMIC DNA]</scope>
    <source>
        <strain evidence="1 2">130c</strain>
    </source>
</reference>
<dbReference type="InParanoid" id="A0A078AFT1"/>
<evidence type="ECO:0000313" key="1">
    <source>
        <dbReference type="EMBL" id="CDW80696.1"/>
    </source>
</evidence>
<name>A0A078AFT1_STYLE</name>
<dbReference type="EMBL" id="CCKQ01009229">
    <property type="protein sequence ID" value="CDW80696.1"/>
    <property type="molecule type" value="Genomic_DNA"/>
</dbReference>